<proteinExistence type="predicted"/>
<dbReference type="AlphaFoldDB" id="A0A7Y9JIX0"/>
<evidence type="ECO:0000313" key="3">
    <source>
        <dbReference type="EMBL" id="NYD48804.1"/>
    </source>
</evidence>
<dbReference type="Proteomes" id="UP000529783">
    <property type="component" value="Unassembled WGS sequence"/>
</dbReference>
<feature type="transmembrane region" description="Helical" evidence="2">
    <location>
        <begin position="150"/>
        <end position="169"/>
    </location>
</feature>
<feature type="transmembrane region" description="Helical" evidence="2">
    <location>
        <begin position="237"/>
        <end position="258"/>
    </location>
</feature>
<organism evidence="3 4">
    <name type="scientific">Actinomadura luteofluorescens</name>
    <dbReference type="NCBI Taxonomy" id="46163"/>
    <lineage>
        <taxon>Bacteria</taxon>
        <taxon>Bacillati</taxon>
        <taxon>Actinomycetota</taxon>
        <taxon>Actinomycetes</taxon>
        <taxon>Streptosporangiales</taxon>
        <taxon>Thermomonosporaceae</taxon>
        <taxon>Actinomadura</taxon>
    </lineage>
</organism>
<feature type="transmembrane region" description="Helical" evidence="2">
    <location>
        <begin position="58"/>
        <end position="77"/>
    </location>
</feature>
<feature type="transmembrane region" description="Helical" evidence="2">
    <location>
        <begin position="206"/>
        <end position="230"/>
    </location>
</feature>
<feature type="transmembrane region" description="Helical" evidence="2">
    <location>
        <begin position="176"/>
        <end position="194"/>
    </location>
</feature>
<evidence type="ECO:0000256" key="1">
    <source>
        <dbReference type="SAM" id="MobiDB-lite"/>
    </source>
</evidence>
<dbReference type="RefSeq" id="WP_179845653.1">
    <property type="nucleotide sequence ID" value="NZ_JACCBA010000001.1"/>
</dbReference>
<comment type="caution">
    <text evidence="3">The sequence shown here is derived from an EMBL/GenBank/DDBJ whole genome shotgun (WGS) entry which is preliminary data.</text>
</comment>
<gene>
    <name evidence="3" type="ORF">BJY14_004787</name>
</gene>
<keyword evidence="2" id="KW-1133">Transmembrane helix</keyword>
<feature type="transmembrane region" description="Helical" evidence="2">
    <location>
        <begin position="89"/>
        <end position="108"/>
    </location>
</feature>
<evidence type="ECO:0000256" key="2">
    <source>
        <dbReference type="SAM" id="Phobius"/>
    </source>
</evidence>
<keyword evidence="4" id="KW-1185">Reference proteome</keyword>
<protein>
    <recommendedName>
        <fullName evidence="5">Type IV secretion system protein</fullName>
    </recommendedName>
</protein>
<evidence type="ECO:0000313" key="4">
    <source>
        <dbReference type="Proteomes" id="UP000529783"/>
    </source>
</evidence>
<keyword evidence="2" id="KW-0812">Transmembrane</keyword>
<reference evidence="3 4" key="1">
    <citation type="submission" date="2020-07" db="EMBL/GenBank/DDBJ databases">
        <title>Sequencing the genomes of 1000 actinobacteria strains.</title>
        <authorList>
            <person name="Klenk H.-P."/>
        </authorList>
    </citation>
    <scope>NUCLEOTIDE SEQUENCE [LARGE SCALE GENOMIC DNA]</scope>
    <source>
        <strain evidence="3 4">DSM 40398</strain>
    </source>
</reference>
<feature type="compositionally biased region" description="Low complexity" evidence="1">
    <location>
        <begin position="405"/>
        <end position="435"/>
    </location>
</feature>
<feature type="compositionally biased region" description="Gly residues" evidence="1">
    <location>
        <begin position="314"/>
        <end position="337"/>
    </location>
</feature>
<feature type="compositionally biased region" description="Gly residues" evidence="1">
    <location>
        <begin position="345"/>
        <end position="404"/>
    </location>
</feature>
<feature type="region of interest" description="Disordered" evidence="1">
    <location>
        <begin position="300"/>
        <end position="491"/>
    </location>
</feature>
<dbReference type="EMBL" id="JACCBA010000001">
    <property type="protein sequence ID" value="NYD48804.1"/>
    <property type="molecule type" value="Genomic_DNA"/>
</dbReference>
<dbReference type="CDD" id="cd00637">
    <property type="entry name" value="7tm_classA_rhodopsin-like"/>
    <property type="match status" value="1"/>
</dbReference>
<feature type="compositionally biased region" description="Gly residues" evidence="1">
    <location>
        <begin position="479"/>
        <end position="491"/>
    </location>
</feature>
<keyword evidence="2" id="KW-0472">Membrane</keyword>
<accession>A0A7Y9JIX0</accession>
<sequence>MDDLLNEAWAWLVKKLLDWALSTFQTFLTWWMSDSAYSVQLTGEKGGVLFMLREYTNWLVAAMAFAGFLVAAFRIAIQRKGEPFRQAMTQFFELAVIILTLATLVNLLNIAGDRYSHWIIEGMGPKGDAWIDNWKNGLDLLGGDQGDTSFILAFFALAAALSSAIQFVLMLFRSGALIILVGILPALAAARFTTYGNAAYRQCVGLLVSFVVVKPVIATIDGGALALMASNYEADRLFGLALAAGSVFALPATMRAVMPAATEGLSFFGIRQVGHFTYGGTAMTMRGRAAGFVTGLLSGGSSGSAATPVRSNRTGGGGGGGGWGGGGNPGGGSGGGAPTPPPNNGPGGGPGGNPGGGQGGGPGGPGGPGGGPGGSPSGAPGGNTGGGSGNGPGGGPDYGSGGDPQGPSGADPSSSAPPYDVPAYDVPAYDVPDPDFSSIGGNGSEVPSYRPPDPGSSSGGPSGGNPGRTPPSGNSGPSGSTGGGRGPSGSP</sequence>
<feature type="compositionally biased region" description="Gly residues" evidence="1">
    <location>
        <begin position="457"/>
        <end position="466"/>
    </location>
</feature>
<name>A0A7Y9JIX0_9ACTN</name>
<evidence type="ECO:0008006" key="5">
    <source>
        <dbReference type="Google" id="ProtNLM"/>
    </source>
</evidence>